<gene>
    <name evidence="2" type="ORF">POL58_18360</name>
</gene>
<evidence type="ECO:0000313" key="3">
    <source>
        <dbReference type="Proteomes" id="UP001217838"/>
    </source>
</evidence>
<dbReference type="RefSeq" id="WP_271999518.1">
    <property type="nucleotide sequence ID" value="NZ_JAQNDN010000010.1"/>
</dbReference>
<protein>
    <recommendedName>
        <fullName evidence="4">Lipoprotein</fullName>
    </recommendedName>
</protein>
<dbReference type="EMBL" id="JAQNDN010000010">
    <property type="protein sequence ID" value="MDC0669723.1"/>
    <property type="molecule type" value="Genomic_DNA"/>
</dbReference>
<name>A0ABT5B7L1_9BACT</name>
<proteinExistence type="predicted"/>
<accession>A0ABT5B7L1</accession>
<comment type="caution">
    <text evidence="2">The sequence shown here is derived from an EMBL/GenBank/DDBJ whole genome shotgun (WGS) entry which is preliminary data.</text>
</comment>
<organism evidence="2 3">
    <name type="scientific">Nannocystis radixulma</name>
    <dbReference type="NCBI Taxonomy" id="2995305"/>
    <lineage>
        <taxon>Bacteria</taxon>
        <taxon>Pseudomonadati</taxon>
        <taxon>Myxococcota</taxon>
        <taxon>Polyangia</taxon>
        <taxon>Nannocystales</taxon>
        <taxon>Nannocystaceae</taxon>
        <taxon>Nannocystis</taxon>
    </lineage>
</organism>
<keyword evidence="1" id="KW-0732">Signal</keyword>
<feature type="chain" id="PRO_5045328282" description="Lipoprotein" evidence="1">
    <location>
        <begin position="33"/>
        <end position="147"/>
    </location>
</feature>
<evidence type="ECO:0000256" key="1">
    <source>
        <dbReference type="SAM" id="SignalP"/>
    </source>
</evidence>
<dbReference type="Proteomes" id="UP001217838">
    <property type="component" value="Unassembled WGS sequence"/>
</dbReference>
<feature type="signal peptide" evidence="1">
    <location>
        <begin position="1"/>
        <end position="32"/>
    </location>
</feature>
<reference evidence="2 3" key="1">
    <citation type="submission" date="2022-11" db="EMBL/GenBank/DDBJ databases">
        <title>Minimal conservation of predation-associated metabolite biosynthetic gene clusters underscores biosynthetic potential of Myxococcota including descriptions for ten novel species: Archangium lansinium sp. nov., Myxococcus landrumus sp. nov., Nannocystis bai.</title>
        <authorList>
            <person name="Ahearne A."/>
            <person name="Stevens C."/>
            <person name="Dowd S."/>
        </authorList>
    </citation>
    <scope>NUCLEOTIDE SEQUENCE [LARGE SCALE GENOMIC DNA]</scope>
    <source>
        <strain evidence="2 3">NCELM</strain>
    </source>
</reference>
<keyword evidence="3" id="KW-1185">Reference proteome</keyword>
<sequence length="147" mass="15999">MADALSPRRRSRRGLVLGVLFAAASCRVPAPAAECAAVMTWVAGLALPAGAHDRTLPDPLRASSQDGRVRVMVGPDGRRCLLLKRQIGYKDNFEGALYCDAPVRSDEVVERPGGPAVVSIVGDAEFEELYVRTRHGDRHFAVYFDLH</sequence>
<evidence type="ECO:0000313" key="2">
    <source>
        <dbReference type="EMBL" id="MDC0669723.1"/>
    </source>
</evidence>
<evidence type="ECO:0008006" key="4">
    <source>
        <dbReference type="Google" id="ProtNLM"/>
    </source>
</evidence>